<dbReference type="SUPFAM" id="SSF51735">
    <property type="entry name" value="NAD(P)-binding Rossmann-fold domains"/>
    <property type="match status" value="1"/>
</dbReference>
<feature type="domain" description="Gfo/Idh/MocA-like oxidoreductase N-terminal" evidence="1">
    <location>
        <begin position="2"/>
        <end position="119"/>
    </location>
</feature>
<dbReference type="PANTHER" id="PTHR43054:SF1">
    <property type="entry name" value="SCYLLO-INOSITOL 2-DEHYDROGENASE (NADP(+)) IOLU"/>
    <property type="match status" value="1"/>
</dbReference>
<keyword evidence="4" id="KW-1185">Reference proteome</keyword>
<dbReference type="Gene3D" id="3.40.50.720">
    <property type="entry name" value="NAD(P)-binding Rossmann-like Domain"/>
    <property type="match status" value="1"/>
</dbReference>
<evidence type="ECO:0000313" key="3">
    <source>
        <dbReference type="EMBL" id="MFK2825985.1"/>
    </source>
</evidence>
<dbReference type="SUPFAM" id="SSF55347">
    <property type="entry name" value="Glyceraldehyde-3-phosphate dehydrogenase-like, C-terminal domain"/>
    <property type="match status" value="1"/>
</dbReference>
<protein>
    <submittedName>
        <fullName evidence="3">Gfo/Idh/MocA family oxidoreductase</fullName>
    </submittedName>
</protein>
<dbReference type="Pfam" id="PF22725">
    <property type="entry name" value="GFO_IDH_MocA_C3"/>
    <property type="match status" value="1"/>
</dbReference>
<accession>A0ABW8IAD9</accession>
<dbReference type="InterPro" id="IPR055170">
    <property type="entry name" value="GFO_IDH_MocA-like_dom"/>
</dbReference>
<dbReference type="InterPro" id="IPR036291">
    <property type="entry name" value="NAD(P)-bd_dom_sf"/>
</dbReference>
<proteinExistence type="predicted"/>
<evidence type="ECO:0000259" key="1">
    <source>
        <dbReference type="Pfam" id="PF01408"/>
    </source>
</evidence>
<dbReference type="EMBL" id="JAUIYO010000006">
    <property type="protein sequence ID" value="MFK2825985.1"/>
    <property type="molecule type" value="Genomic_DNA"/>
</dbReference>
<name>A0ABW8IAD9_9BACI</name>
<dbReference type="InterPro" id="IPR000683">
    <property type="entry name" value="Gfo/Idh/MocA-like_OxRdtase_N"/>
</dbReference>
<feature type="domain" description="GFO/IDH/MocA-like oxidoreductase" evidence="2">
    <location>
        <begin position="138"/>
        <end position="247"/>
    </location>
</feature>
<sequence>MVRVGVVGTNWITDHLLDAAKFVENFELAAVYSRTSERAKEFADKYGAQHTFTNLEEMAESPLIDAVYIATPNCYHEEQAILFLQNGKHVLCEKPLAANAEEVKRMIEAAKKHNVLLMEAMKSTLLPNFKVIQENLHKIGPVRKFFSSYCQYSSRYDKYKEGIILNAFNPVYANGSLMDLGTYCLYPLIVLFGEPKGIQATSVMLESGVDGEGSVLLQYDDKEAVVMYSKISNSHLPSEIQGENGSLIIDKLHTAERVEVRYNDGTVEHLTVEQPYPTMYYEVNEFVELIVNGKTESDVNSYHHSYETMKVMDEVRKIIGLVYPSDQKNK</sequence>
<dbReference type="Proteomes" id="UP001619911">
    <property type="component" value="Unassembled WGS sequence"/>
</dbReference>
<gene>
    <name evidence="3" type="ORF">QYG89_09955</name>
</gene>
<dbReference type="PANTHER" id="PTHR43054">
    <property type="match status" value="1"/>
</dbReference>
<organism evidence="3 4">
    <name type="scientific">Bacillus lumedeiriae</name>
    <dbReference type="NCBI Taxonomy" id="3058829"/>
    <lineage>
        <taxon>Bacteria</taxon>
        <taxon>Bacillati</taxon>
        <taxon>Bacillota</taxon>
        <taxon>Bacilli</taxon>
        <taxon>Bacillales</taxon>
        <taxon>Bacillaceae</taxon>
        <taxon>Bacillus</taxon>
    </lineage>
</organism>
<dbReference type="Gene3D" id="3.30.360.10">
    <property type="entry name" value="Dihydrodipicolinate Reductase, domain 2"/>
    <property type="match status" value="1"/>
</dbReference>
<comment type="caution">
    <text evidence="3">The sequence shown here is derived from an EMBL/GenBank/DDBJ whole genome shotgun (WGS) entry which is preliminary data.</text>
</comment>
<dbReference type="Pfam" id="PF01408">
    <property type="entry name" value="GFO_IDH_MocA"/>
    <property type="match status" value="1"/>
</dbReference>
<evidence type="ECO:0000259" key="2">
    <source>
        <dbReference type="Pfam" id="PF22725"/>
    </source>
</evidence>
<reference evidence="3 4" key="1">
    <citation type="submission" date="2023-07" db="EMBL/GenBank/DDBJ databases">
        <title>Bacillus lucianemedeirus sp. nov, a new species isolated from an immunobiological production facility.</title>
        <authorList>
            <person name="Costa L.V."/>
            <person name="Miranda R.V.S.L."/>
            <person name="Brandao M.L.L."/>
            <person name="Reis C.M.F."/>
            <person name="Frazao A.M."/>
            <person name="Cruz F.V."/>
            <person name="Baio P.V.P."/>
            <person name="Veras J.F.C."/>
            <person name="Ramos J.N."/>
            <person name="Vieira V."/>
        </authorList>
    </citation>
    <scope>NUCLEOTIDE SEQUENCE [LARGE SCALE GENOMIC DNA]</scope>
    <source>
        <strain evidence="3 4">B190/17</strain>
    </source>
</reference>
<dbReference type="RefSeq" id="WP_404316860.1">
    <property type="nucleotide sequence ID" value="NZ_JAUIYO010000006.1"/>
</dbReference>
<evidence type="ECO:0000313" key="4">
    <source>
        <dbReference type="Proteomes" id="UP001619911"/>
    </source>
</evidence>